<dbReference type="PANTHER" id="PTHR31717">
    <property type="entry name" value="ZINC FINGER PROTEIN CONSTANS-LIKE 10"/>
    <property type="match status" value="1"/>
</dbReference>
<feature type="region of interest" description="Disordered" evidence="10">
    <location>
        <begin position="304"/>
        <end position="344"/>
    </location>
</feature>
<dbReference type="EMBL" id="RWGY01000007">
    <property type="protein sequence ID" value="TVU37351.1"/>
    <property type="molecule type" value="Genomic_DNA"/>
</dbReference>
<dbReference type="PROSITE" id="PS50119">
    <property type="entry name" value="ZF_BBOX"/>
    <property type="match status" value="1"/>
</dbReference>
<dbReference type="GO" id="GO:0005634">
    <property type="term" value="C:nucleus"/>
    <property type="evidence" value="ECO:0007669"/>
    <property type="project" value="UniProtKB-SubCell"/>
</dbReference>
<dbReference type="Proteomes" id="UP000324897">
    <property type="component" value="Chromosome 4"/>
</dbReference>
<evidence type="ECO:0000256" key="4">
    <source>
        <dbReference type="ARBA" id="ARBA00022737"/>
    </source>
</evidence>
<dbReference type="Gramene" id="TVU37351">
    <property type="protein sequence ID" value="TVU37351"/>
    <property type="gene ID" value="EJB05_10660"/>
</dbReference>
<dbReference type="InterPro" id="IPR010402">
    <property type="entry name" value="CCT_domain"/>
</dbReference>
<evidence type="ECO:0000256" key="9">
    <source>
        <dbReference type="PROSITE-ProRule" id="PRU00357"/>
    </source>
</evidence>
<protein>
    <recommendedName>
        <fullName evidence="15">CCT domain-containing protein</fullName>
    </recommendedName>
</protein>
<dbReference type="GO" id="GO:0008270">
    <property type="term" value="F:zinc ion binding"/>
    <property type="evidence" value="ECO:0007669"/>
    <property type="project" value="UniProtKB-KW"/>
</dbReference>
<evidence type="ECO:0000256" key="3">
    <source>
        <dbReference type="ARBA" id="ARBA00022723"/>
    </source>
</evidence>
<dbReference type="OrthoDB" id="153872at2759"/>
<dbReference type="SMART" id="SM00336">
    <property type="entry name" value="BBOX"/>
    <property type="match status" value="1"/>
</dbReference>
<reference evidence="13 14" key="1">
    <citation type="journal article" date="2019" name="Sci. Rep.">
        <title>A high-quality genome of Eragrostis curvula grass provides insights into Poaceae evolution and supports new strategies to enhance forage quality.</title>
        <authorList>
            <person name="Carballo J."/>
            <person name="Santos B.A.C.M."/>
            <person name="Zappacosta D."/>
            <person name="Garbus I."/>
            <person name="Selva J.P."/>
            <person name="Gallo C.A."/>
            <person name="Diaz A."/>
            <person name="Albertini E."/>
            <person name="Caccamo M."/>
            <person name="Echenique V."/>
        </authorList>
    </citation>
    <scope>NUCLEOTIDE SEQUENCE [LARGE SCALE GENOMIC DNA]</scope>
    <source>
        <strain evidence="14">cv. Victoria</strain>
        <tissue evidence="13">Leaf</tissue>
    </source>
</reference>
<dbReference type="InterPro" id="IPR000315">
    <property type="entry name" value="Znf_B-box"/>
</dbReference>
<comment type="subcellular location">
    <subcellularLocation>
        <location evidence="1 9">Nucleus</location>
    </subcellularLocation>
</comment>
<keyword evidence="3" id="KW-0479">Metal-binding</keyword>
<dbReference type="PANTHER" id="PTHR31717:SF122">
    <property type="entry name" value="OS07G0667300 PROTEIN"/>
    <property type="match status" value="1"/>
</dbReference>
<evidence type="ECO:0000256" key="2">
    <source>
        <dbReference type="ARBA" id="ARBA00010024"/>
    </source>
</evidence>
<keyword evidence="7 9" id="KW-0539">Nucleus</keyword>
<evidence type="ECO:0000256" key="6">
    <source>
        <dbReference type="ARBA" id="ARBA00022833"/>
    </source>
</evidence>
<evidence type="ECO:0000256" key="1">
    <source>
        <dbReference type="ARBA" id="ARBA00004123"/>
    </source>
</evidence>
<proteinExistence type="inferred from homology"/>
<dbReference type="GO" id="GO:0006355">
    <property type="term" value="P:regulation of DNA-templated transcription"/>
    <property type="evidence" value="ECO:0007669"/>
    <property type="project" value="UniProtKB-ARBA"/>
</dbReference>
<keyword evidence="5 8" id="KW-0863">Zinc-finger</keyword>
<feature type="compositionally biased region" description="Low complexity" evidence="10">
    <location>
        <begin position="306"/>
        <end position="317"/>
    </location>
</feature>
<evidence type="ECO:0000256" key="5">
    <source>
        <dbReference type="ARBA" id="ARBA00022771"/>
    </source>
</evidence>
<evidence type="ECO:0000259" key="11">
    <source>
        <dbReference type="PROSITE" id="PS50119"/>
    </source>
</evidence>
<comment type="caution">
    <text evidence="13">The sequence shown here is derived from an EMBL/GenBank/DDBJ whole genome shotgun (WGS) entry which is preliminary data.</text>
</comment>
<comment type="similarity">
    <text evidence="2">Belongs to the CONSTANS family.</text>
</comment>
<keyword evidence="4" id="KW-0677">Repeat</keyword>
<dbReference type="AlphaFoldDB" id="A0A5J9VP36"/>
<feature type="domain" description="B box-type" evidence="11">
    <location>
        <begin position="13"/>
        <end position="55"/>
    </location>
</feature>
<evidence type="ECO:0000256" key="10">
    <source>
        <dbReference type="SAM" id="MobiDB-lite"/>
    </source>
</evidence>
<name>A0A5J9VP36_9POAL</name>
<sequence length="392" mass="41349">MSGGAGADAPPPCDFCTGLPAVVYCRADSARLCLPCDRHVHGANTVSTRHARAPLCAACRAAAATFRRGGSGAGGFLCGNCDFEERDRDAAQPGGEPPLHDRAAVEGYTGCPAIGDLAAILGVGGGCEKAAGGDGWWPPAWEEPQVLRLEDVIVPTTSCHGLQPLVTPASPKVRRAGGKLDEEVIRQLCELAKSEAAAYAEVEPPADDEHLPSWASSEYAAIGHAGFKAFNPEACQEAASMAVPSCEHEAWIATDCNDDTATGACRAFEPHSPAPALAPAISSAEEPSLSSFVEISQICPSMSRGNNSADVDDNSNVVKRDPAATPRAVPGAPPTKKGGYDVAYPDRGTVISRYKEKRKNRRFDKQIRYESRKARADGRLRIKGRFAKANEI</sequence>
<evidence type="ECO:0000256" key="7">
    <source>
        <dbReference type="ARBA" id="ARBA00023242"/>
    </source>
</evidence>
<evidence type="ECO:0000313" key="13">
    <source>
        <dbReference type="EMBL" id="TVU37351.1"/>
    </source>
</evidence>
<dbReference type="InterPro" id="IPR049808">
    <property type="entry name" value="CONSTANS-like_Bbox1"/>
</dbReference>
<dbReference type="CDD" id="cd19821">
    <property type="entry name" value="Bbox1_BBX-like"/>
    <property type="match status" value="1"/>
</dbReference>
<keyword evidence="14" id="KW-1185">Reference proteome</keyword>
<gene>
    <name evidence="13" type="ORF">EJB05_10660</name>
</gene>
<evidence type="ECO:0000313" key="14">
    <source>
        <dbReference type="Proteomes" id="UP000324897"/>
    </source>
</evidence>
<keyword evidence="6" id="KW-0862">Zinc</keyword>
<evidence type="ECO:0008006" key="15">
    <source>
        <dbReference type="Google" id="ProtNLM"/>
    </source>
</evidence>
<organism evidence="13 14">
    <name type="scientific">Eragrostis curvula</name>
    <name type="common">weeping love grass</name>
    <dbReference type="NCBI Taxonomy" id="38414"/>
    <lineage>
        <taxon>Eukaryota</taxon>
        <taxon>Viridiplantae</taxon>
        <taxon>Streptophyta</taxon>
        <taxon>Embryophyta</taxon>
        <taxon>Tracheophyta</taxon>
        <taxon>Spermatophyta</taxon>
        <taxon>Magnoliopsida</taxon>
        <taxon>Liliopsida</taxon>
        <taxon>Poales</taxon>
        <taxon>Poaceae</taxon>
        <taxon>PACMAD clade</taxon>
        <taxon>Chloridoideae</taxon>
        <taxon>Eragrostideae</taxon>
        <taxon>Eragrostidinae</taxon>
        <taxon>Eragrostis</taxon>
    </lineage>
</organism>
<accession>A0A5J9VP36</accession>
<evidence type="ECO:0000256" key="8">
    <source>
        <dbReference type="PROSITE-ProRule" id="PRU00024"/>
    </source>
</evidence>
<dbReference type="Pfam" id="PF06203">
    <property type="entry name" value="CCT"/>
    <property type="match status" value="1"/>
</dbReference>
<feature type="domain" description="CCT" evidence="12">
    <location>
        <begin position="347"/>
        <end position="389"/>
    </location>
</feature>
<evidence type="ECO:0000259" key="12">
    <source>
        <dbReference type="PROSITE" id="PS51017"/>
    </source>
</evidence>
<dbReference type="PROSITE" id="PS51017">
    <property type="entry name" value="CCT"/>
    <property type="match status" value="1"/>
</dbReference>